<evidence type="ECO:0000313" key="2">
    <source>
        <dbReference type="EMBL" id="AFK42732.1"/>
    </source>
</evidence>
<dbReference type="EMBL" id="BT142938">
    <property type="protein sequence ID" value="AFK42732.1"/>
    <property type="molecule type" value="mRNA"/>
</dbReference>
<feature type="region of interest" description="Disordered" evidence="1">
    <location>
        <begin position="1"/>
        <end position="33"/>
    </location>
</feature>
<proteinExistence type="evidence at transcript level"/>
<feature type="compositionally biased region" description="Polar residues" evidence="1">
    <location>
        <begin position="1"/>
        <end position="24"/>
    </location>
</feature>
<protein>
    <submittedName>
        <fullName evidence="2">Uncharacterized protein</fullName>
    </submittedName>
</protein>
<dbReference type="AlphaFoldDB" id="I3SR40"/>
<name>I3SR40_LOTJA</name>
<accession>I3SR40</accession>
<reference evidence="2" key="1">
    <citation type="submission" date="2012-05" db="EMBL/GenBank/DDBJ databases">
        <authorList>
            <person name="Krishnakumar V."/>
            <person name="Cheung F."/>
            <person name="Xiao Y."/>
            <person name="Chan A."/>
            <person name="Moskal W.A."/>
            <person name="Town C.D."/>
        </authorList>
    </citation>
    <scope>NUCLEOTIDE SEQUENCE</scope>
</reference>
<organism evidence="2">
    <name type="scientific">Lotus japonicus</name>
    <name type="common">Lotus corniculatus var. japonicus</name>
    <dbReference type="NCBI Taxonomy" id="34305"/>
    <lineage>
        <taxon>Eukaryota</taxon>
        <taxon>Viridiplantae</taxon>
        <taxon>Streptophyta</taxon>
        <taxon>Embryophyta</taxon>
        <taxon>Tracheophyta</taxon>
        <taxon>Spermatophyta</taxon>
        <taxon>Magnoliopsida</taxon>
        <taxon>eudicotyledons</taxon>
        <taxon>Gunneridae</taxon>
        <taxon>Pentapetalae</taxon>
        <taxon>rosids</taxon>
        <taxon>fabids</taxon>
        <taxon>Fabales</taxon>
        <taxon>Fabaceae</taxon>
        <taxon>Papilionoideae</taxon>
        <taxon>50 kb inversion clade</taxon>
        <taxon>NPAAA clade</taxon>
        <taxon>Hologalegina</taxon>
        <taxon>robinioid clade</taxon>
        <taxon>Loteae</taxon>
        <taxon>Lotus</taxon>
    </lineage>
</organism>
<sequence>MQTASLDSISKSDLTSSNRESSPTRCFISKGTGGGGNLAEVALTIILMKPDSYPKKAHNLTPVLVLV</sequence>
<evidence type="ECO:0000256" key="1">
    <source>
        <dbReference type="SAM" id="MobiDB-lite"/>
    </source>
</evidence>